<gene>
    <name evidence="1" type="ORF">FXB42_06395</name>
</gene>
<organism evidence="1 2">
    <name type="scientific">Acetobacterium wieringae</name>
    <dbReference type="NCBI Taxonomy" id="52694"/>
    <lineage>
        <taxon>Bacteria</taxon>
        <taxon>Bacillati</taxon>
        <taxon>Bacillota</taxon>
        <taxon>Clostridia</taxon>
        <taxon>Eubacteriales</taxon>
        <taxon>Eubacteriaceae</taxon>
        <taxon>Acetobacterium</taxon>
    </lineage>
</organism>
<dbReference type="RefSeq" id="WP_148637188.1">
    <property type="nucleotide sequence ID" value="NZ_VSLA01000010.1"/>
</dbReference>
<evidence type="ECO:0000313" key="1">
    <source>
        <dbReference type="EMBL" id="TYC86484.1"/>
    </source>
</evidence>
<sequence length="108" mass="11790">MSRTKLLLDVISDVRSLADSLQAVVDAMLENDLVEVASQAVPAEEPIVENLEEPAEIKLEDVRAVLADKSRMGHTAAVRDLLAKYGASKLSEIDTEKYLALLKDAELL</sequence>
<dbReference type="AlphaFoldDB" id="A0A5D0WQW9"/>
<comment type="caution">
    <text evidence="1">The sequence shown here is derived from an EMBL/GenBank/DDBJ whole genome shotgun (WGS) entry which is preliminary data.</text>
</comment>
<dbReference type="Proteomes" id="UP000322619">
    <property type="component" value="Unassembled WGS sequence"/>
</dbReference>
<accession>A0A5D0WQW9</accession>
<name>A0A5D0WQW9_9FIRM</name>
<proteinExistence type="predicted"/>
<dbReference type="EMBL" id="VSLA01000010">
    <property type="protein sequence ID" value="TYC86484.1"/>
    <property type="molecule type" value="Genomic_DNA"/>
</dbReference>
<reference evidence="1 2" key="1">
    <citation type="submission" date="2019-08" db="EMBL/GenBank/DDBJ databases">
        <title>Isolation and enrichment of carboxydotrophic bacteria from anaerobic sludge for the production of bio-based chemicals from syngas.</title>
        <authorList>
            <person name="Antares A.L."/>
            <person name="Moreira J."/>
            <person name="Diender M."/>
            <person name="Parshina S.N."/>
            <person name="Stams A.J.M."/>
            <person name="Alves M."/>
            <person name="Alves J.I."/>
            <person name="Sousa D.Z."/>
        </authorList>
    </citation>
    <scope>NUCLEOTIDE SEQUENCE [LARGE SCALE GENOMIC DNA]</scope>
    <source>
        <strain evidence="1 2">JM</strain>
    </source>
</reference>
<protein>
    <submittedName>
        <fullName evidence="1">rRNA biogenesis protein rrp5</fullName>
    </submittedName>
</protein>
<evidence type="ECO:0000313" key="2">
    <source>
        <dbReference type="Proteomes" id="UP000322619"/>
    </source>
</evidence>